<feature type="region of interest" description="Disordered" evidence="1">
    <location>
        <begin position="700"/>
        <end position="758"/>
    </location>
</feature>
<feature type="compositionally biased region" description="Basic and acidic residues" evidence="1">
    <location>
        <begin position="1177"/>
        <end position="1200"/>
    </location>
</feature>
<feature type="compositionally biased region" description="Polar residues" evidence="1">
    <location>
        <begin position="447"/>
        <end position="463"/>
    </location>
</feature>
<feature type="compositionally biased region" description="Basic and acidic residues" evidence="1">
    <location>
        <begin position="1042"/>
        <end position="1053"/>
    </location>
</feature>
<feature type="compositionally biased region" description="Polar residues" evidence="1">
    <location>
        <begin position="730"/>
        <end position="743"/>
    </location>
</feature>
<dbReference type="Proteomes" id="UP000019118">
    <property type="component" value="Unassembled WGS sequence"/>
</dbReference>
<feature type="compositionally biased region" description="Basic and acidic residues" evidence="1">
    <location>
        <begin position="983"/>
        <end position="1001"/>
    </location>
</feature>
<feature type="compositionally biased region" description="Low complexity" evidence="1">
    <location>
        <begin position="1214"/>
        <end position="1227"/>
    </location>
</feature>
<feature type="region of interest" description="Disordered" evidence="1">
    <location>
        <begin position="447"/>
        <end position="469"/>
    </location>
</feature>
<keyword evidence="3" id="KW-1185">Reference proteome</keyword>
<organism evidence="2 3">
    <name type="scientific">Dendroctonus ponderosae</name>
    <name type="common">Mountain pine beetle</name>
    <dbReference type="NCBI Taxonomy" id="77166"/>
    <lineage>
        <taxon>Eukaryota</taxon>
        <taxon>Metazoa</taxon>
        <taxon>Ecdysozoa</taxon>
        <taxon>Arthropoda</taxon>
        <taxon>Hexapoda</taxon>
        <taxon>Insecta</taxon>
        <taxon>Pterygota</taxon>
        <taxon>Neoptera</taxon>
        <taxon>Endopterygota</taxon>
        <taxon>Coleoptera</taxon>
        <taxon>Polyphaga</taxon>
        <taxon>Cucujiformia</taxon>
        <taxon>Curculionidae</taxon>
        <taxon>Scolytinae</taxon>
        <taxon>Dendroctonus</taxon>
    </lineage>
</organism>
<feature type="compositionally biased region" description="Polar residues" evidence="1">
    <location>
        <begin position="370"/>
        <end position="384"/>
    </location>
</feature>
<protein>
    <submittedName>
        <fullName evidence="2">Uncharacterized protein</fullName>
    </submittedName>
</protein>
<feature type="compositionally biased region" description="Polar residues" evidence="1">
    <location>
        <begin position="60"/>
        <end position="85"/>
    </location>
</feature>
<feature type="compositionally biased region" description="Polar residues" evidence="1">
    <location>
        <begin position="1453"/>
        <end position="1463"/>
    </location>
</feature>
<feature type="compositionally biased region" description="Basic and acidic residues" evidence="1">
    <location>
        <begin position="1020"/>
        <end position="1034"/>
    </location>
</feature>
<feature type="region of interest" description="Disordered" evidence="1">
    <location>
        <begin position="1"/>
        <end position="134"/>
    </location>
</feature>
<accession>A0AAR5PXP7</accession>
<proteinExistence type="predicted"/>
<feature type="region of interest" description="Disordered" evidence="1">
    <location>
        <begin position="1450"/>
        <end position="1488"/>
    </location>
</feature>
<feature type="compositionally biased region" description="Polar residues" evidence="1">
    <location>
        <begin position="394"/>
        <end position="404"/>
    </location>
</feature>
<feature type="compositionally biased region" description="Polar residues" evidence="1">
    <location>
        <begin position="1100"/>
        <end position="1114"/>
    </location>
</feature>
<feature type="region of interest" description="Disordered" evidence="1">
    <location>
        <begin position="1326"/>
        <end position="1372"/>
    </location>
</feature>
<feature type="compositionally biased region" description="Basic and acidic residues" evidence="1">
    <location>
        <begin position="359"/>
        <end position="368"/>
    </location>
</feature>
<evidence type="ECO:0000313" key="2">
    <source>
        <dbReference type="EnsemblMetazoa" id="XP_019765616.1"/>
    </source>
</evidence>
<dbReference type="KEGG" id="dpa:109541256"/>
<reference evidence="3" key="1">
    <citation type="journal article" date="2013" name="Genome Biol.">
        <title>Draft genome of the mountain pine beetle, Dendroctonus ponderosae Hopkins, a major forest pest.</title>
        <authorList>
            <person name="Keeling C.I."/>
            <person name="Yuen M.M."/>
            <person name="Liao N.Y."/>
            <person name="Docking T.R."/>
            <person name="Chan S.K."/>
            <person name="Taylor G.A."/>
            <person name="Palmquist D.L."/>
            <person name="Jackman S.D."/>
            <person name="Nguyen A."/>
            <person name="Li M."/>
            <person name="Henderson H."/>
            <person name="Janes J.K."/>
            <person name="Zhao Y."/>
            <person name="Pandoh P."/>
            <person name="Moore R."/>
            <person name="Sperling F.A."/>
            <person name="Huber D.P."/>
            <person name="Birol I."/>
            <person name="Jones S.J."/>
            <person name="Bohlmann J."/>
        </authorList>
    </citation>
    <scope>NUCLEOTIDE SEQUENCE</scope>
</reference>
<sequence>MDMAPLPDNNKTTLQTQQNKGKPQKAKEQPHDVKNTSEELGGESQNPIDKPQNVKEDFQQDQGKFQSTKDQFQVFGTGSQYSVGKSINPKDKTQCVKDQCQDSEGESQDASDQYQDAKDQFDDSEADPEDNKVRTQCFEAKFHNSACNSYDPIGKPHAAKGECQESDGTYPDGQDGLGSDNFRSGKLEDSHDDLQDYRFQSQGAKITVQSCKDLCSQSSVDKTSIVKDDSEGDLQDVNEQFEDSEAEPYDDKIQFQDREAKSHAADDNSQTPIGTTQDVKDELKASSESQCVQDQPVFNIRRVTEVGKSEDEPQDYNLRCIGSKVKSQNFEIPQSCTDRPHQSKLDVKDLDGGSYDVMPKLEESDLRDQYPSSDSKFQSSQNDPQDPIGKFLYDTNQPQSSASESLEPLIKLEDSENRHQDCNMQSVGSKVKFQHSFGTLRNCTGQVQDAQNKSNDSKGTSQDAKGEFEQSVDEWQAIKGRQPQFWNCSSPSENQSKNFTDQCHAVEVIPQQSEGYLSFKDIDHDVIDIYQEDKITASEEKSLTANRQTFATNFEYLDDKRQNVIDQLQDSELHDGAEQFGDSAVSCENEAQDAAAGYQDVADNTQTIKEQSERAKQKYGLNYGDCREEKEIIVTHLNDKELKSLLDEAMSYKNPSDRQGKSELFNELLQIAERDELDRRAAAASGPKIVRHHNLKALEKRKATNSHVNSHGGSLDNLSNKENFERPGSKSGTGNNPEDSVSARTKGGGSLPNDMNGSETREFIGEAVKQQKMNELALIPSSPEEIPQDDLSARDYEERLIDEGECSQEVGLSPAENLLISTATKYTTQATIHIQSHRASNVDDPLALTGLDGSAVERKPVDSSMLGKVIQHNKGLINLKTTNIEERFIFFQKVDENGNALQQKEKKKKKQTDKNVVLMKSEHIQGHRSEIIDDVDELLHYIEGTTDNMKSRTIQSKSKQVHKQHPPDDAGSRVGKKKQFKSVSKDSDNNLEAESRHELKKSNSLVEISGMKSDREFERFTNNKNKQEKDKENVALRGNKPTIDRSRERRSWGDVEPSSFQTLYNASSLEHLETSADNWEVTRPKKKSKKRRNSLSSASGARQNSSASGVSSTRSNEDRRSRRAPSPDLGVVRVGVSNAKITRSMPHSEKSNDSSSDVDSVRSLPLDGPISYADIAKNIEKKKPSPEKQERAVLINKDKNSQSQKSVEADLRNSSSSYVPPQVSVPVEKSPAAPIKDSLSRSNSITKTTVPDVHNIKSFPAITESATKMSNIPVTTIANPQPQSITTCDKAVQSNLSYDDSFVREVPPSSLQKTTSMQNLQTELPSSAVQCVKTHASSTIKRHNPHNSATKDRRSKGMARDNSVSQPVVHGDDYNELPFFSQLLKDPTHYISQRMPPDIMDVSTIEKLQLLNYSDSGTASKSSNSSFHKSTQVSYTPTITTVTVAASNAASTLSENTTHQGTSKGKRKKGGGNNNNNNNNATLKTSGGEIRNVVSETVPVVSSVCDTSSERKEISSNIINGVSENQKHMPSEVHVSDETRASLSSGNTPPVVILSGLSKEVPSGLVFGFDINEQLLLEDSGDNINATLPQQGMPNSTAVVSEPNLSENNITNINVRRFPNRGDEWDKMYRPHPSEKNPPKHNHDKIVNFVAMAWESVLSQQIVYYSDSL</sequence>
<feature type="compositionally biased region" description="Polar residues" evidence="1">
    <location>
        <begin position="1326"/>
        <end position="1339"/>
    </location>
</feature>
<feature type="region of interest" description="Disordered" evidence="1">
    <location>
        <begin position="148"/>
        <end position="195"/>
    </location>
</feature>
<reference evidence="2" key="2">
    <citation type="submission" date="2024-08" db="UniProtKB">
        <authorList>
            <consortium name="EnsemblMetazoa"/>
        </authorList>
    </citation>
    <scope>IDENTIFICATION</scope>
</reference>
<feature type="compositionally biased region" description="Basic and acidic residues" evidence="1">
    <location>
        <begin position="183"/>
        <end position="195"/>
    </location>
</feature>
<feature type="compositionally biased region" description="Polar residues" evidence="1">
    <location>
        <begin position="705"/>
        <end position="721"/>
    </location>
</feature>
<feature type="region of interest" description="Disordered" evidence="1">
    <location>
        <begin position="1077"/>
        <end position="1238"/>
    </location>
</feature>
<feature type="compositionally biased region" description="Acidic residues" evidence="1">
    <location>
        <begin position="230"/>
        <end position="248"/>
    </location>
</feature>
<evidence type="ECO:0000313" key="3">
    <source>
        <dbReference type="Proteomes" id="UP000019118"/>
    </source>
</evidence>
<feature type="region of interest" description="Disordered" evidence="1">
    <location>
        <begin position="215"/>
        <end position="291"/>
    </location>
</feature>
<feature type="compositionally biased region" description="Basic and acidic residues" evidence="1">
    <location>
        <begin position="338"/>
        <end position="351"/>
    </location>
</feature>
<dbReference type="EnsemblMetazoa" id="XM_019910057.1">
    <property type="protein sequence ID" value="XP_019765616.1"/>
    <property type="gene ID" value="LOC109541256"/>
</dbReference>
<feature type="compositionally biased region" description="Basic and acidic residues" evidence="1">
    <location>
        <begin position="249"/>
        <end position="266"/>
    </location>
</feature>
<feature type="compositionally biased region" description="Polar residues" evidence="1">
    <location>
        <begin position="267"/>
        <end position="277"/>
    </location>
</feature>
<name>A0AAR5PXP7_DENPD</name>
<feature type="compositionally biased region" description="Basic and acidic residues" evidence="1">
    <location>
        <begin position="25"/>
        <end position="37"/>
    </location>
</feature>
<feature type="compositionally biased region" description="Basic residues" evidence="1">
    <location>
        <begin position="1084"/>
        <end position="1093"/>
    </location>
</feature>
<feature type="region of interest" description="Disordered" evidence="1">
    <location>
        <begin position="329"/>
        <end position="409"/>
    </location>
</feature>
<feature type="compositionally biased region" description="Polar residues" evidence="1">
    <location>
        <begin position="949"/>
        <end position="958"/>
    </location>
</feature>
<feature type="region of interest" description="Disordered" evidence="1">
    <location>
        <begin position="949"/>
        <end position="1004"/>
    </location>
</feature>
<dbReference type="GeneID" id="109541256"/>
<feature type="compositionally biased region" description="Low complexity" evidence="1">
    <location>
        <begin position="1153"/>
        <end position="1163"/>
    </location>
</feature>
<feature type="region of interest" description="Disordered" evidence="1">
    <location>
        <begin position="1020"/>
        <end position="1055"/>
    </location>
</feature>
<evidence type="ECO:0000256" key="1">
    <source>
        <dbReference type="SAM" id="MobiDB-lite"/>
    </source>
</evidence>
<feature type="compositionally biased region" description="Polar residues" evidence="1">
    <location>
        <begin position="9"/>
        <end position="21"/>
    </location>
</feature>